<dbReference type="AlphaFoldDB" id="A0A091EJT5"/>
<evidence type="ECO:0000256" key="2">
    <source>
        <dbReference type="ARBA" id="ARBA00004651"/>
    </source>
</evidence>
<dbReference type="PROSITE" id="PS50262">
    <property type="entry name" value="G_PROTEIN_RECEP_F1_2"/>
    <property type="match status" value="1"/>
</dbReference>
<dbReference type="Pfam" id="PF13853">
    <property type="entry name" value="7tm_4"/>
    <property type="match status" value="1"/>
</dbReference>
<accession>A0A091EJT5</accession>
<feature type="transmembrane region" description="Helical" evidence="13">
    <location>
        <begin position="257"/>
        <end position="275"/>
    </location>
</feature>
<evidence type="ECO:0000256" key="6">
    <source>
        <dbReference type="ARBA" id="ARBA00022725"/>
    </source>
</evidence>
<dbReference type="SUPFAM" id="SSF81321">
    <property type="entry name" value="Family A G protein-coupled receptor-like"/>
    <property type="match status" value="1"/>
</dbReference>
<dbReference type="InterPro" id="IPR050516">
    <property type="entry name" value="Olfactory_GPCR"/>
</dbReference>
<keyword evidence="3 13" id="KW-1003">Cell membrane</keyword>
<evidence type="ECO:0000256" key="3">
    <source>
        <dbReference type="ARBA" id="ARBA00022475"/>
    </source>
</evidence>
<evidence type="ECO:0000256" key="7">
    <source>
        <dbReference type="ARBA" id="ARBA00022989"/>
    </source>
</evidence>
<dbReference type="GO" id="GO:0004930">
    <property type="term" value="F:G protein-coupled receptor activity"/>
    <property type="evidence" value="ECO:0007669"/>
    <property type="project" value="UniProtKB-KW"/>
</dbReference>
<dbReference type="FunFam" id="1.20.1070.10:FF:000037">
    <property type="entry name" value="Olfactory receptor"/>
    <property type="match status" value="1"/>
</dbReference>
<evidence type="ECO:0000256" key="12">
    <source>
        <dbReference type="RuleBase" id="RU000688"/>
    </source>
</evidence>
<keyword evidence="4 13" id="KW-0716">Sensory transduction</keyword>
<evidence type="ECO:0000313" key="15">
    <source>
        <dbReference type="EMBL" id="KFO35781.1"/>
    </source>
</evidence>
<dbReference type="Gene3D" id="1.20.1070.10">
    <property type="entry name" value="Rhodopsin 7-helix transmembrane proteins"/>
    <property type="match status" value="1"/>
</dbReference>
<sequence length="326" mass="36631">MMWHLVCDLKETGKYNKMDNCTMIREFHLMGISGSREFQVMQGVFFLVIYLGSLIGNLVTIAVIMTSHCLHSPMYFFISNLSLIDLCSISVIVPKSIINSFMDSNSISLKECTAQVFLYVFFAFTELALLVVMSYDRYVAICHPLHYGLVITPSLCIQAVGGSWASGLAYSAVHTVTMFRLPFTKSNEIHQYFCEVSQILRISSSDVQFSESVVLVLSVCVIIVCFAFLLMTYVNIFSTVLKIHLLEARHKAMSTCVPQLAILLLFLISGLVASLDPIANKGSLKNLLTAMFYTMVPPFINPIIYSLRNTEINFAIGDMFKRCFQL</sequence>
<dbReference type="PROSITE" id="PS00237">
    <property type="entry name" value="G_PROTEIN_RECEP_F1_1"/>
    <property type="match status" value="1"/>
</dbReference>
<dbReference type="InterPro" id="IPR017452">
    <property type="entry name" value="GPCR_Rhodpsn_7TM"/>
</dbReference>
<keyword evidence="9 13" id="KW-0472">Membrane</keyword>
<gene>
    <name evidence="15" type="ORF">H920_02766</name>
</gene>
<evidence type="ECO:0000256" key="8">
    <source>
        <dbReference type="ARBA" id="ARBA00023040"/>
    </source>
</evidence>
<dbReference type="eggNOG" id="ENOG502QVN7">
    <property type="taxonomic scope" value="Eukaryota"/>
</dbReference>
<evidence type="ECO:0000256" key="13">
    <source>
        <dbReference type="RuleBase" id="RU363047"/>
    </source>
</evidence>
<feature type="transmembrane region" description="Helical" evidence="13">
    <location>
        <begin position="147"/>
        <end position="173"/>
    </location>
</feature>
<keyword evidence="8 12" id="KW-0297">G-protein coupled receptor</keyword>
<keyword evidence="7 13" id="KW-1133">Transmembrane helix</keyword>
<dbReference type="EMBL" id="KN121642">
    <property type="protein sequence ID" value="KFO35781.1"/>
    <property type="molecule type" value="Genomic_DNA"/>
</dbReference>
<keyword evidence="10 12" id="KW-0675">Receptor</keyword>
<keyword evidence="5 12" id="KW-0812">Transmembrane</keyword>
<reference evidence="15 16" key="1">
    <citation type="submission" date="2013-11" db="EMBL/GenBank/DDBJ databases">
        <title>The Damaraland mole rat (Fukomys damarensis) genome and evolution of African mole rats.</title>
        <authorList>
            <person name="Gladyshev V.N."/>
            <person name="Fang X."/>
        </authorList>
    </citation>
    <scope>NUCLEOTIDE SEQUENCE [LARGE SCALE GENOMIC DNA]</scope>
    <source>
        <tissue evidence="15">Liver</tissue>
    </source>
</reference>
<dbReference type="PRINTS" id="PR00237">
    <property type="entry name" value="GPCRRHODOPSN"/>
</dbReference>
<dbReference type="STRING" id="885580.ENSFDAP00000015477"/>
<name>A0A091EJT5_FUKDA</name>
<keyword evidence="6 13" id="KW-0552">Olfaction</keyword>
<evidence type="ECO:0000256" key="4">
    <source>
        <dbReference type="ARBA" id="ARBA00022606"/>
    </source>
</evidence>
<comment type="function">
    <text evidence="1">Odorant receptor.</text>
</comment>
<dbReference type="PANTHER" id="PTHR26452">
    <property type="entry name" value="OLFACTORY RECEPTOR"/>
    <property type="match status" value="1"/>
</dbReference>
<comment type="subcellular location">
    <subcellularLocation>
        <location evidence="2 13">Cell membrane</location>
        <topology evidence="2 13">Multi-pass membrane protein</topology>
    </subcellularLocation>
</comment>
<dbReference type="GO" id="GO:0005886">
    <property type="term" value="C:plasma membrane"/>
    <property type="evidence" value="ECO:0007669"/>
    <property type="project" value="UniProtKB-SubCell"/>
</dbReference>
<feature type="transmembrane region" description="Helical" evidence="13">
    <location>
        <begin position="44"/>
        <end position="64"/>
    </location>
</feature>
<dbReference type="OMA" id="TITSHMC"/>
<feature type="transmembrane region" description="Helical" evidence="13">
    <location>
        <begin position="213"/>
        <end position="236"/>
    </location>
</feature>
<feature type="transmembrane region" description="Helical" evidence="13">
    <location>
        <begin position="117"/>
        <end position="135"/>
    </location>
</feature>
<dbReference type="Proteomes" id="UP000028990">
    <property type="component" value="Unassembled WGS sequence"/>
</dbReference>
<evidence type="ECO:0000256" key="9">
    <source>
        <dbReference type="ARBA" id="ARBA00023136"/>
    </source>
</evidence>
<evidence type="ECO:0000313" key="16">
    <source>
        <dbReference type="Proteomes" id="UP000028990"/>
    </source>
</evidence>
<keyword evidence="16" id="KW-1185">Reference proteome</keyword>
<dbReference type="CDD" id="cd15227">
    <property type="entry name" value="7tmA_OR14-like"/>
    <property type="match status" value="1"/>
</dbReference>
<evidence type="ECO:0000259" key="14">
    <source>
        <dbReference type="PROSITE" id="PS50262"/>
    </source>
</evidence>
<feature type="transmembrane region" description="Helical" evidence="13">
    <location>
        <begin position="76"/>
        <end position="97"/>
    </location>
</feature>
<organism evidence="15 16">
    <name type="scientific">Fukomys damarensis</name>
    <name type="common">Damaraland mole rat</name>
    <name type="synonym">Cryptomys damarensis</name>
    <dbReference type="NCBI Taxonomy" id="885580"/>
    <lineage>
        <taxon>Eukaryota</taxon>
        <taxon>Metazoa</taxon>
        <taxon>Chordata</taxon>
        <taxon>Craniata</taxon>
        <taxon>Vertebrata</taxon>
        <taxon>Euteleostomi</taxon>
        <taxon>Mammalia</taxon>
        <taxon>Eutheria</taxon>
        <taxon>Euarchontoglires</taxon>
        <taxon>Glires</taxon>
        <taxon>Rodentia</taxon>
        <taxon>Hystricomorpha</taxon>
        <taxon>Bathyergidae</taxon>
        <taxon>Fukomys</taxon>
    </lineage>
</organism>
<evidence type="ECO:0000256" key="10">
    <source>
        <dbReference type="ARBA" id="ARBA00023170"/>
    </source>
</evidence>
<protein>
    <recommendedName>
        <fullName evidence="13">Olfactory receptor</fullName>
    </recommendedName>
</protein>
<comment type="similarity">
    <text evidence="12">Belongs to the G-protein coupled receptor 1 family.</text>
</comment>
<dbReference type="InterPro" id="IPR000276">
    <property type="entry name" value="GPCR_Rhodpsn"/>
</dbReference>
<proteinExistence type="inferred from homology"/>
<keyword evidence="11 12" id="KW-0807">Transducer</keyword>
<dbReference type="PRINTS" id="PR00245">
    <property type="entry name" value="OLFACTORYR"/>
</dbReference>
<evidence type="ECO:0000256" key="11">
    <source>
        <dbReference type="ARBA" id="ARBA00023224"/>
    </source>
</evidence>
<dbReference type="InterPro" id="IPR000725">
    <property type="entry name" value="Olfact_rcpt"/>
</dbReference>
<feature type="domain" description="G-protein coupled receptors family 1 profile" evidence="14">
    <location>
        <begin position="56"/>
        <end position="305"/>
    </location>
</feature>
<dbReference type="GO" id="GO:0004984">
    <property type="term" value="F:olfactory receptor activity"/>
    <property type="evidence" value="ECO:0007669"/>
    <property type="project" value="InterPro"/>
</dbReference>
<evidence type="ECO:0000256" key="5">
    <source>
        <dbReference type="ARBA" id="ARBA00022692"/>
    </source>
</evidence>
<feature type="transmembrane region" description="Helical" evidence="13">
    <location>
        <begin position="287"/>
        <end position="307"/>
    </location>
</feature>
<evidence type="ECO:0000256" key="1">
    <source>
        <dbReference type="ARBA" id="ARBA00002936"/>
    </source>
</evidence>